<keyword evidence="1" id="KW-0472">Membrane</keyword>
<evidence type="ECO:0000313" key="3">
    <source>
        <dbReference type="Proteomes" id="UP000199053"/>
    </source>
</evidence>
<proteinExistence type="predicted"/>
<keyword evidence="1" id="KW-1133">Transmembrane helix</keyword>
<keyword evidence="1" id="KW-0812">Transmembrane</keyword>
<feature type="transmembrane region" description="Helical" evidence="1">
    <location>
        <begin position="174"/>
        <end position="201"/>
    </location>
</feature>
<evidence type="ECO:0000256" key="1">
    <source>
        <dbReference type="SAM" id="Phobius"/>
    </source>
</evidence>
<gene>
    <name evidence="2" type="ORF">SAMN05660337_2979</name>
</gene>
<feature type="transmembrane region" description="Helical" evidence="1">
    <location>
        <begin position="117"/>
        <end position="136"/>
    </location>
</feature>
<organism evidence="2 3">
    <name type="scientific">Maridesulfovibrio ferrireducens</name>
    <dbReference type="NCBI Taxonomy" id="246191"/>
    <lineage>
        <taxon>Bacteria</taxon>
        <taxon>Pseudomonadati</taxon>
        <taxon>Thermodesulfobacteriota</taxon>
        <taxon>Desulfovibrionia</taxon>
        <taxon>Desulfovibrionales</taxon>
        <taxon>Desulfovibrionaceae</taxon>
        <taxon>Maridesulfovibrio</taxon>
    </lineage>
</organism>
<dbReference type="Proteomes" id="UP000199053">
    <property type="component" value="Unassembled WGS sequence"/>
</dbReference>
<reference evidence="3" key="1">
    <citation type="submission" date="2016-10" db="EMBL/GenBank/DDBJ databases">
        <authorList>
            <person name="Varghese N."/>
            <person name="Submissions S."/>
        </authorList>
    </citation>
    <scope>NUCLEOTIDE SEQUENCE [LARGE SCALE GENOMIC DNA]</scope>
    <source>
        <strain evidence="3">DSM 16995</strain>
    </source>
</reference>
<dbReference type="OrthoDB" id="5450521at2"/>
<dbReference type="EMBL" id="FNGA01000005">
    <property type="protein sequence ID" value="SDL45936.1"/>
    <property type="molecule type" value="Genomic_DNA"/>
</dbReference>
<feature type="transmembrane region" description="Helical" evidence="1">
    <location>
        <begin position="6"/>
        <end position="29"/>
    </location>
</feature>
<dbReference type="SUPFAM" id="SSF103501">
    <property type="entry name" value="Respiratory nitrate reductase 1 gamma chain"/>
    <property type="match status" value="1"/>
</dbReference>
<feature type="transmembrane region" description="Helical" evidence="1">
    <location>
        <begin position="76"/>
        <end position="97"/>
    </location>
</feature>
<dbReference type="InterPro" id="IPR036197">
    <property type="entry name" value="NarG-like_sf"/>
</dbReference>
<dbReference type="NCBIfam" id="NF045716">
    <property type="entry name" value="sulf_resp_HmcE"/>
    <property type="match status" value="1"/>
</dbReference>
<accession>A0A1G9K8R7</accession>
<protein>
    <recommendedName>
        <fullName evidence="4">Nitrate reductase gamma subunit</fullName>
    </recommendedName>
</protein>
<name>A0A1G9K8R7_9BACT</name>
<dbReference type="InterPro" id="IPR054903">
    <property type="entry name" value="sulf_resp_HmcE"/>
</dbReference>
<dbReference type="Gene3D" id="1.20.950.20">
    <property type="entry name" value="Transmembrane di-heme cytochromes, Chain C"/>
    <property type="match status" value="1"/>
</dbReference>
<evidence type="ECO:0008006" key="4">
    <source>
        <dbReference type="Google" id="ProtNLM"/>
    </source>
</evidence>
<dbReference type="STRING" id="246191.SAMN05660337_2979"/>
<sequence>MYDFLTGPMLWLTFAVSFGGLLVRVVLYIKGLSQQLDRVAYRAHMSYGLKGAFNSIISFLNPIGARVWRIRPGFTLMFFAFHIGVVITPIFLIAHNVMLQENLGFSMPALPSGVADFLTWMAVVAGLLLTLRRVAFPEVRIITTGYDYLMMVITLAPFVTGLIARYAIGDYQFWLTAHIITGEIWLLSLPFTKLSHVVLFFMSRAQLGMDYGIKRGGMKGSSLSW</sequence>
<dbReference type="RefSeq" id="WP_092162509.1">
    <property type="nucleotide sequence ID" value="NZ_FNGA01000005.1"/>
</dbReference>
<feature type="transmembrane region" description="Helical" evidence="1">
    <location>
        <begin position="148"/>
        <end position="168"/>
    </location>
</feature>
<dbReference type="AlphaFoldDB" id="A0A1G9K8R7"/>
<keyword evidence="3" id="KW-1185">Reference proteome</keyword>
<evidence type="ECO:0000313" key="2">
    <source>
        <dbReference type="EMBL" id="SDL45936.1"/>
    </source>
</evidence>